<feature type="transmembrane region" description="Helical" evidence="1">
    <location>
        <begin position="148"/>
        <end position="174"/>
    </location>
</feature>
<keyword evidence="1" id="KW-1133">Transmembrane helix</keyword>
<dbReference type="Proteomes" id="UP000218172">
    <property type="component" value="Unassembled WGS sequence"/>
</dbReference>
<proteinExistence type="predicted"/>
<evidence type="ECO:0000256" key="1">
    <source>
        <dbReference type="SAM" id="Phobius"/>
    </source>
</evidence>
<keyword evidence="1" id="KW-0812">Transmembrane</keyword>
<organism evidence="2 3">
    <name type="scientific">SAR86 cluster bacterium</name>
    <dbReference type="NCBI Taxonomy" id="2030880"/>
    <lineage>
        <taxon>Bacteria</taxon>
        <taxon>Pseudomonadati</taxon>
        <taxon>Pseudomonadota</taxon>
        <taxon>Gammaproteobacteria</taxon>
        <taxon>SAR86 cluster</taxon>
    </lineage>
</organism>
<feature type="transmembrane region" description="Helical" evidence="1">
    <location>
        <begin position="106"/>
        <end position="127"/>
    </location>
</feature>
<feature type="transmembrane region" description="Helical" evidence="1">
    <location>
        <begin position="186"/>
        <end position="206"/>
    </location>
</feature>
<gene>
    <name evidence="2" type="ORF">COC19_00990</name>
</gene>
<accession>A0A2A4MU95</accession>
<keyword evidence="1" id="KW-0472">Membrane</keyword>
<feature type="transmembrane region" description="Helical" evidence="1">
    <location>
        <begin position="6"/>
        <end position="24"/>
    </location>
</feature>
<sequence length="298" mass="34231">MTDFIISAFYLVFLGQIYVLSYYYPKKFHARMCYVIETYPASLYPKLYPQFRDKYLPAYADEAAKKGPRLYKTVNIIILLAGLGILGFGLVSGYRPEGNGEESLVAFFGMLQMSPVIALELLSYKQFKMMRQEQEKTRRTADLHPRRVFDFISPWIFGLAAFLLVVCVVFELWINDFALIPGDNGFIMMTTLIGVHVYFVALVAWQMYGKKLNPYQASKDRLRGMEVVVKSAVYTSIGISIFFLSLAVVKQYNLNYLEPLLMSVYFQALAVFGLGTMFRIFQIEDLDFDVYKEDPPVA</sequence>
<comment type="caution">
    <text evidence="2">The sequence shown here is derived from an EMBL/GenBank/DDBJ whole genome shotgun (WGS) entry which is preliminary data.</text>
</comment>
<dbReference type="EMBL" id="NVQR01000015">
    <property type="protein sequence ID" value="PCH63493.1"/>
    <property type="molecule type" value="Genomic_DNA"/>
</dbReference>
<evidence type="ECO:0000313" key="3">
    <source>
        <dbReference type="Proteomes" id="UP000218172"/>
    </source>
</evidence>
<protein>
    <submittedName>
        <fullName evidence="2">Uncharacterized protein</fullName>
    </submittedName>
</protein>
<dbReference type="AlphaFoldDB" id="A0A2A4MU95"/>
<feature type="transmembrane region" description="Helical" evidence="1">
    <location>
        <begin position="260"/>
        <end position="281"/>
    </location>
</feature>
<feature type="transmembrane region" description="Helical" evidence="1">
    <location>
        <begin position="74"/>
        <end position="94"/>
    </location>
</feature>
<name>A0A2A4MU95_9GAMM</name>
<evidence type="ECO:0000313" key="2">
    <source>
        <dbReference type="EMBL" id="PCH63493.1"/>
    </source>
</evidence>
<feature type="transmembrane region" description="Helical" evidence="1">
    <location>
        <begin position="227"/>
        <end position="248"/>
    </location>
</feature>
<reference evidence="3" key="1">
    <citation type="submission" date="2017-08" db="EMBL/GenBank/DDBJ databases">
        <title>A dynamic microbial community with high functional redundancy inhabits the cold, oxic subseafloor aquifer.</title>
        <authorList>
            <person name="Tully B.J."/>
            <person name="Wheat C.G."/>
            <person name="Glazer B.T."/>
            <person name="Huber J.A."/>
        </authorList>
    </citation>
    <scope>NUCLEOTIDE SEQUENCE [LARGE SCALE GENOMIC DNA]</scope>
</reference>